<protein>
    <submittedName>
        <fullName evidence="2">Uncharacterized protein</fullName>
    </submittedName>
</protein>
<reference evidence="2 3" key="1">
    <citation type="submission" date="2020-09" db="EMBL/GenBank/DDBJ databases">
        <title>De no assembly of potato wild relative species, Solanum commersonii.</title>
        <authorList>
            <person name="Cho K."/>
        </authorList>
    </citation>
    <scope>NUCLEOTIDE SEQUENCE [LARGE SCALE GENOMIC DNA]</scope>
    <source>
        <strain evidence="2">LZ3.2</strain>
        <tissue evidence="2">Leaf</tissue>
    </source>
</reference>
<proteinExistence type="predicted"/>
<dbReference type="EMBL" id="JACXVP010000002">
    <property type="protein sequence ID" value="KAG5619702.1"/>
    <property type="molecule type" value="Genomic_DNA"/>
</dbReference>
<keyword evidence="3" id="KW-1185">Reference proteome</keyword>
<organism evidence="2 3">
    <name type="scientific">Solanum commersonii</name>
    <name type="common">Commerson's wild potato</name>
    <name type="synonym">Commerson's nightshade</name>
    <dbReference type="NCBI Taxonomy" id="4109"/>
    <lineage>
        <taxon>Eukaryota</taxon>
        <taxon>Viridiplantae</taxon>
        <taxon>Streptophyta</taxon>
        <taxon>Embryophyta</taxon>
        <taxon>Tracheophyta</taxon>
        <taxon>Spermatophyta</taxon>
        <taxon>Magnoliopsida</taxon>
        <taxon>eudicotyledons</taxon>
        <taxon>Gunneridae</taxon>
        <taxon>Pentapetalae</taxon>
        <taxon>asterids</taxon>
        <taxon>lamiids</taxon>
        <taxon>Solanales</taxon>
        <taxon>Solanaceae</taxon>
        <taxon>Solanoideae</taxon>
        <taxon>Solaneae</taxon>
        <taxon>Solanum</taxon>
    </lineage>
</organism>
<gene>
    <name evidence="2" type="ORF">H5410_004920</name>
</gene>
<feature type="compositionally biased region" description="Low complexity" evidence="1">
    <location>
        <begin position="29"/>
        <end position="38"/>
    </location>
</feature>
<evidence type="ECO:0000313" key="2">
    <source>
        <dbReference type="EMBL" id="KAG5619702.1"/>
    </source>
</evidence>
<accession>A0A9J6A501</accession>
<name>A0A9J6A501_SOLCO</name>
<dbReference type="AlphaFoldDB" id="A0A9J6A501"/>
<feature type="region of interest" description="Disordered" evidence="1">
    <location>
        <begin position="1"/>
        <end position="38"/>
    </location>
</feature>
<evidence type="ECO:0000313" key="3">
    <source>
        <dbReference type="Proteomes" id="UP000824120"/>
    </source>
</evidence>
<sequence length="239" mass="26862">MDMKILDSKQAKSEESKRPKPKLLELKPFESSSSSKPSLSLELKNLSDHSASLVEIADQLSDPPFGRFHHCLALSFSIVVFWIIGQYRLSTLEQKARIRPFDDLPNGFDDTQIFISSFFQLPFKLKLSRSNRDVSNSAAQDSIMNAHNKTQFTYAKIKCALKDSSCDSPISKNLMHTILASNASSSSTKVFKFPHKRNDSIFTHNGFPVFSNQLLLQLTQDQEGLFKACYGAECKGMVI</sequence>
<evidence type="ECO:0000256" key="1">
    <source>
        <dbReference type="SAM" id="MobiDB-lite"/>
    </source>
</evidence>
<dbReference type="Proteomes" id="UP000824120">
    <property type="component" value="Chromosome 2"/>
</dbReference>
<comment type="caution">
    <text evidence="2">The sequence shown here is derived from an EMBL/GenBank/DDBJ whole genome shotgun (WGS) entry which is preliminary data.</text>
</comment>
<feature type="compositionally biased region" description="Basic and acidic residues" evidence="1">
    <location>
        <begin position="1"/>
        <end position="28"/>
    </location>
</feature>